<protein>
    <submittedName>
        <fullName evidence="4">TolC family protein</fullName>
    </submittedName>
</protein>
<dbReference type="GO" id="GO:0015562">
    <property type="term" value="F:efflux transmembrane transporter activity"/>
    <property type="evidence" value="ECO:0007669"/>
    <property type="project" value="InterPro"/>
</dbReference>
<dbReference type="InterPro" id="IPR003423">
    <property type="entry name" value="OMP_efflux"/>
</dbReference>
<reference evidence="4 5" key="1">
    <citation type="submission" date="2018-12" db="EMBL/GenBank/DDBJ databases">
        <authorList>
            <person name="Toschakov S.V."/>
        </authorList>
    </citation>
    <scope>NUCLEOTIDE SEQUENCE [LARGE SCALE GENOMIC DNA]</scope>
    <source>
        <strain evidence="4 5">GM2012</strain>
    </source>
</reference>
<dbReference type="PANTHER" id="PTHR30203:SF24">
    <property type="entry name" value="BLR4935 PROTEIN"/>
    <property type="match status" value="1"/>
</dbReference>
<evidence type="ECO:0000313" key="4">
    <source>
        <dbReference type="EMBL" id="RUL85367.1"/>
    </source>
</evidence>
<comment type="similarity">
    <text evidence="1">Belongs to the outer membrane factor (OMF) (TC 1.B.17) family.</text>
</comment>
<name>A0A432MFU7_9BACT</name>
<feature type="region of interest" description="Disordered" evidence="3">
    <location>
        <begin position="179"/>
        <end position="243"/>
    </location>
</feature>
<dbReference type="AlphaFoldDB" id="A0A432MFU7"/>
<feature type="compositionally biased region" description="Basic and acidic residues" evidence="3">
    <location>
        <begin position="15"/>
        <end position="42"/>
    </location>
</feature>
<feature type="coiled-coil region" evidence="2">
    <location>
        <begin position="564"/>
        <end position="609"/>
    </location>
</feature>
<dbReference type="PANTHER" id="PTHR30203">
    <property type="entry name" value="OUTER MEMBRANE CATION EFFLUX PROTEIN"/>
    <property type="match status" value="1"/>
</dbReference>
<evidence type="ECO:0000256" key="2">
    <source>
        <dbReference type="SAM" id="Coils"/>
    </source>
</evidence>
<evidence type="ECO:0000256" key="1">
    <source>
        <dbReference type="ARBA" id="ARBA00007613"/>
    </source>
</evidence>
<organism evidence="4 5">
    <name type="scientific">Tautonia sociabilis</name>
    <dbReference type="NCBI Taxonomy" id="2080755"/>
    <lineage>
        <taxon>Bacteria</taxon>
        <taxon>Pseudomonadati</taxon>
        <taxon>Planctomycetota</taxon>
        <taxon>Planctomycetia</taxon>
        <taxon>Isosphaerales</taxon>
        <taxon>Isosphaeraceae</taxon>
        <taxon>Tautonia</taxon>
    </lineage>
</organism>
<accession>A0A432MFU7</accession>
<feature type="compositionally biased region" description="Gly residues" evidence="3">
    <location>
        <begin position="184"/>
        <end position="205"/>
    </location>
</feature>
<dbReference type="Proteomes" id="UP000280296">
    <property type="component" value="Unassembled WGS sequence"/>
</dbReference>
<evidence type="ECO:0000313" key="5">
    <source>
        <dbReference type="Proteomes" id="UP000280296"/>
    </source>
</evidence>
<dbReference type="Pfam" id="PF02321">
    <property type="entry name" value="OEP"/>
    <property type="match status" value="2"/>
</dbReference>
<sequence length="673" mass="72451">MPGQPGPGRPGPRHPPRDAPAEAESVRDRLILGTGRERDGRPLGRGSGGRGSTPVPGAGVETTQACPGFLGSADPRSADPGMTLPHPAPSGRATGAGRGPEVPVVPVVPAESRPDPDEPGTPPAIRTMERERRRARSDPRSPAGRSATPLRPAGRPIVVKPIIRFSAILAIVVAPATAAAQSPGSGGSLLGEAPGSGGRALGAGPGEQREILGGRTGPSVPRVPQGITRPGQPFDAQQGGGLQLPPALPEAGLPIYGRLDVPVTAEDEGPPDGLTLDQAIDLLLQANLELQAKALEIPKAEADVLTAGLWANPLLYFDTQFVPYGSLANEAGPTQYDLNITHPIDLNGKWRRRTEVAVRAKDVVGAQFQDAVRLQVDNLYTAWLDALAARETIRYLRASLDGLAELLRATEALRDQGAAVQADVSRVEILRDSTEVALLEAEETSIDARRTLGVLLNLPPAESDFLELRGALQPPDAPLPPSDELIQMALTTRPDLAAFRLGVERARAEVRLAEANRFQDVFLLYQPYTYQDPINPLGSNGSHTSWAIGLTIPLPIYDRNQGNIRRARHTVDQTKLQLADLERQVVAQVRRAERAYVVTAESVRRLEEEILPGARTSLETSEQLYRSGERDLISYLEALRSYNEIARQYRDSLVRHRRATLRLNTVVGLRIFP</sequence>
<dbReference type="InterPro" id="IPR010131">
    <property type="entry name" value="MdtP/NodT-like"/>
</dbReference>
<comment type="caution">
    <text evidence="4">The sequence shown here is derived from an EMBL/GenBank/DDBJ whole genome shotgun (WGS) entry which is preliminary data.</text>
</comment>
<feature type="region of interest" description="Disordered" evidence="3">
    <location>
        <begin position="1"/>
        <end position="152"/>
    </location>
</feature>
<feature type="compositionally biased region" description="Low complexity" evidence="3">
    <location>
        <begin position="99"/>
        <end position="111"/>
    </location>
</feature>
<evidence type="ECO:0000256" key="3">
    <source>
        <dbReference type="SAM" id="MobiDB-lite"/>
    </source>
</evidence>
<keyword evidence="5" id="KW-1185">Reference proteome</keyword>
<dbReference type="Gene3D" id="1.20.1600.10">
    <property type="entry name" value="Outer membrane efflux proteins (OEP)"/>
    <property type="match status" value="1"/>
</dbReference>
<reference evidence="4 5" key="2">
    <citation type="submission" date="2019-01" db="EMBL/GenBank/DDBJ databases">
        <title>Tautonia sociabilis, a novel thermotolerant planctomycete of Isosphaeraceae family, isolated from a 4000 m deep subterranean habitat.</title>
        <authorList>
            <person name="Kovaleva O.L."/>
            <person name="Elcheninov A.G."/>
            <person name="Van Heerden E."/>
            <person name="Toshchakov S.V."/>
            <person name="Novikov A."/>
            <person name="Bonch-Osmolovskaya E.A."/>
            <person name="Kublanov I.V."/>
        </authorList>
    </citation>
    <scope>NUCLEOTIDE SEQUENCE [LARGE SCALE GENOMIC DNA]</scope>
    <source>
        <strain evidence="4 5">GM2012</strain>
    </source>
</reference>
<proteinExistence type="inferred from homology"/>
<dbReference type="EMBL" id="RYZH01000040">
    <property type="protein sequence ID" value="RUL85367.1"/>
    <property type="molecule type" value="Genomic_DNA"/>
</dbReference>
<gene>
    <name evidence="4" type="ORF">TsocGM_18495</name>
</gene>
<feature type="compositionally biased region" description="Pro residues" evidence="3">
    <location>
        <begin position="1"/>
        <end position="10"/>
    </location>
</feature>
<feature type="compositionally biased region" description="Basic and acidic residues" evidence="3">
    <location>
        <begin position="127"/>
        <end position="139"/>
    </location>
</feature>
<dbReference type="SUPFAM" id="SSF56954">
    <property type="entry name" value="Outer membrane efflux proteins (OEP)"/>
    <property type="match status" value="1"/>
</dbReference>
<keyword evidence="2" id="KW-0175">Coiled coil</keyword>